<keyword evidence="3" id="KW-1185">Reference proteome</keyword>
<dbReference type="AlphaFoldDB" id="A0A8C3UF40"/>
<dbReference type="Ensembl" id="ENSCUST00005012937.1">
    <property type="protein sequence ID" value="ENSCUSP00005012424.1"/>
    <property type="gene ID" value="ENSCUSG00005007978.1"/>
</dbReference>
<reference evidence="2" key="1">
    <citation type="submission" date="2020-10" db="EMBL/GenBank/DDBJ databases">
        <title>Catharus ustulatus (Swainson's thrush) genome, bCatUst1, primary haplotype v2.</title>
        <authorList>
            <person name="Delmore K."/>
            <person name="Vafadar M."/>
            <person name="Formenti G."/>
            <person name="Chow W."/>
            <person name="Pelan S."/>
            <person name="Howe K."/>
            <person name="Rhie A."/>
            <person name="Mountcastle J."/>
            <person name="Haase B."/>
            <person name="Fedrigo O."/>
            <person name="Jarvis E.D."/>
        </authorList>
    </citation>
    <scope>NUCLEOTIDE SEQUENCE [LARGE SCALE GENOMIC DNA]</scope>
</reference>
<keyword evidence="1" id="KW-0472">Membrane</keyword>
<name>A0A8C3UF40_CATUS</name>
<evidence type="ECO:0000313" key="3">
    <source>
        <dbReference type="Proteomes" id="UP000694563"/>
    </source>
</evidence>
<keyword evidence="1" id="KW-1133">Transmembrane helix</keyword>
<sequence length="180" mass="20650">ETRRQTMDSLGWHRTGLYRRLFLSRRHKTQILYYYKALFTKGQFLHFIAVCKRLPHFTSICLISDFIPVCSVLKLGEHVLFVLSSFGSFLFLIIIHSYFTMIAIELYKLIRQTELFVTVLYSHGPHPLAVGKLQAGVVARVCSLHLSQAEQGPKMSFLGKMPLKCCGCTCRSEVPQHLVK</sequence>
<organism evidence="2 3">
    <name type="scientific">Catharus ustulatus</name>
    <name type="common">Russet-backed thrush</name>
    <name type="synonym">Hylocichla ustulatus</name>
    <dbReference type="NCBI Taxonomy" id="91951"/>
    <lineage>
        <taxon>Eukaryota</taxon>
        <taxon>Metazoa</taxon>
        <taxon>Chordata</taxon>
        <taxon>Craniata</taxon>
        <taxon>Vertebrata</taxon>
        <taxon>Euteleostomi</taxon>
        <taxon>Archelosauria</taxon>
        <taxon>Archosauria</taxon>
        <taxon>Dinosauria</taxon>
        <taxon>Saurischia</taxon>
        <taxon>Theropoda</taxon>
        <taxon>Coelurosauria</taxon>
        <taxon>Aves</taxon>
        <taxon>Neognathae</taxon>
        <taxon>Neoaves</taxon>
        <taxon>Telluraves</taxon>
        <taxon>Australaves</taxon>
        <taxon>Passeriformes</taxon>
        <taxon>Turdidae</taxon>
        <taxon>Catharus</taxon>
    </lineage>
</organism>
<feature type="transmembrane region" description="Helical" evidence="1">
    <location>
        <begin position="79"/>
        <end position="104"/>
    </location>
</feature>
<evidence type="ECO:0000256" key="1">
    <source>
        <dbReference type="SAM" id="Phobius"/>
    </source>
</evidence>
<reference evidence="2" key="3">
    <citation type="submission" date="2025-09" db="UniProtKB">
        <authorList>
            <consortium name="Ensembl"/>
        </authorList>
    </citation>
    <scope>IDENTIFICATION</scope>
</reference>
<proteinExistence type="predicted"/>
<keyword evidence="1" id="KW-0812">Transmembrane</keyword>
<dbReference type="Proteomes" id="UP000694563">
    <property type="component" value="Chromosome 15"/>
</dbReference>
<protein>
    <submittedName>
        <fullName evidence="2">Uncharacterized protein</fullName>
    </submittedName>
</protein>
<evidence type="ECO:0000313" key="2">
    <source>
        <dbReference type="Ensembl" id="ENSCUSP00005012424.1"/>
    </source>
</evidence>
<reference evidence="2" key="2">
    <citation type="submission" date="2025-08" db="UniProtKB">
        <authorList>
            <consortium name="Ensembl"/>
        </authorList>
    </citation>
    <scope>IDENTIFICATION</scope>
</reference>
<accession>A0A8C3UF40</accession>